<reference evidence="2" key="1">
    <citation type="submission" date="2023-04" db="EMBL/GenBank/DDBJ databases">
        <authorList>
            <consortium name="ELIXIR-Norway"/>
        </authorList>
    </citation>
    <scope>NUCLEOTIDE SEQUENCE [LARGE SCALE GENOMIC DNA]</scope>
</reference>
<gene>
    <name evidence="2" type="ORF">MRATA1EN1_LOCUS22761</name>
</gene>
<feature type="compositionally biased region" description="Pro residues" evidence="1">
    <location>
        <begin position="67"/>
        <end position="78"/>
    </location>
</feature>
<keyword evidence="3" id="KW-1185">Reference proteome</keyword>
<feature type="region of interest" description="Disordered" evidence="1">
    <location>
        <begin position="193"/>
        <end position="222"/>
    </location>
</feature>
<feature type="region of interest" description="Disordered" evidence="1">
    <location>
        <begin position="98"/>
        <end position="174"/>
    </location>
</feature>
<name>A0ABN8ZJ56_RANTA</name>
<feature type="compositionally biased region" description="Polar residues" evidence="1">
    <location>
        <begin position="202"/>
        <end position="215"/>
    </location>
</feature>
<evidence type="ECO:0000313" key="3">
    <source>
        <dbReference type="Proteomes" id="UP001176941"/>
    </source>
</evidence>
<evidence type="ECO:0000256" key="1">
    <source>
        <dbReference type="SAM" id="MobiDB-lite"/>
    </source>
</evidence>
<proteinExistence type="predicted"/>
<feature type="region of interest" description="Disordered" evidence="1">
    <location>
        <begin position="59"/>
        <end position="78"/>
    </location>
</feature>
<dbReference type="EMBL" id="OX460345">
    <property type="protein sequence ID" value="CAI9173799.1"/>
    <property type="molecule type" value="Genomic_DNA"/>
</dbReference>
<feature type="compositionally biased region" description="Polar residues" evidence="1">
    <location>
        <begin position="143"/>
        <end position="156"/>
    </location>
</feature>
<sequence length="487" mass="52425">MNTSTSRCTPPHPPAGPALLRSRLQAARSSARLPATAALLPICVGAALPVPSPRPHPELWGSSYHGPPRPALSPPPGPHPIRIAVRQHPIPHTVAQHGCKQHSHRVGTGAAESGTQPELWFSQLRPLGTCPTPSRERPPLGMRTSSQGDTSLSNITLPGRPRPSSPGQLPQAPPGVRHRLLQLQAEVTRHVCLSARPPKSPPQRTDNPPTKQEAGSPSRIDCKLTSSSRKRLILQKQAVTHTCPRDARHPRHSDGPAFTFLVTFGISCIHIPRDIWKFLHSHSSRPSRSNGVGSLRSLLAGRRFQRCSSLCLFKTEIHSNFEIFHQGIMMQLELRQPAKVRRLSRLQGRGRFRQDVSEAGLRTALHPFATCAKAGSPAGKPSLPPGGECVRPNHTTSLQGCWSLMFGGAGAVGPSRRCVTGVSAEQTGVTPSRPGHRVLEVTGGAVRKAAWTAEPVGWAPGSGLTGTLCVWFQSEKTADSPRAVVKL</sequence>
<dbReference type="Proteomes" id="UP001176941">
    <property type="component" value="Chromosome 34"/>
</dbReference>
<organism evidence="2 3">
    <name type="scientific">Rangifer tarandus platyrhynchus</name>
    <name type="common">Svalbard reindeer</name>
    <dbReference type="NCBI Taxonomy" id="3082113"/>
    <lineage>
        <taxon>Eukaryota</taxon>
        <taxon>Metazoa</taxon>
        <taxon>Chordata</taxon>
        <taxon>Craniata</taxon>
        <taxon>Vertebrata</taxon>
        <taxon>Euteleostomi</taxon>
        <taxon>Mammalia</taxon>
        <taxon>Eutheria</taxon>
        <taxon>Laurasiatheria</taxon>
        <taxon>Artiodactyla</taxon>
        <taxon>Ruminantia</taxon>
        <taxon>Pecora</taxon>
        <taxon>Cervidae</taxon>
        <taxon>Odocoileinae</taxon>
        <taxon>Rangifer</taxon>
    </lineage>
</organism>
<evidence type="ECO:0000313" key="2">
    <source>
        <dbReference type="EMBL" id="CAI9173799.1"/>
    </source>
</evidence>
<protein>
    <submittedName>
        <fullName evidence="2">Uncharacterized protein</fullName>
    </submittedName>
</protein>
<accession>A0ABN8ZJ56</accession>